<dbReference type="AlphaFoldDB" id="A0A6G1G060"/>
<evidence type="ECO:0000313" key="3">
    <source>
        <dbReference type="RefSeq" id="XP_033532941.1"/>
    </source>
</evidence>
<dbReference type="InterPro" id="IPR011990">
    <property type="entry name" value="TPR-like_helical_dom_sf"/>
</dbReference>
<dbReference type="SUPFAM" id="SSF48452">
    <property type="entry name" value="TPR-like"/>
    <property type="match status" value="2"/>
</dbReference>
<dbReference type="PANTHER" id="PTHR46082:SF6">
    <property type="entry name" value="AAA+ ATPASE DOMAIN-CONTAINING PROTEIN-RELATED"/>
    <property type="match status" value="1"/>
</dbReference>
<sequence length="341" mass="38340">MNANPTRKVPRHIIKSPVPSLMMVSSPPSPHSQIRELRGRALDEMFEGNLNESNNLFLQAIELAEHVLDDDDDDKSAAQLMLATNYREQDRHGEAEPIDRDVLARQQRTLGENDVNTLTTMENLAFDLKVLGWMEIPGVSSNTTMTRLSNLANFYTAQRRYQEAVGLHEKILEWRIQELGREHSLTIASMDLLGIAYRGLGQLDRAVQLQEVAAETAKAQLGEMNPTTIKCILNLAHTYKALDDQGQEGAEQHEGVEKAIRILEEALQVFRNARDEDSLSVAIMNNLAVAYMNIGRLQNAKLQLQSCHAWNEKTLGDDHPNTLLTRENLNLVLEKLGENSD</sequence>
<dbReference type="EMBL" id="ML975162">
    <property type="protein sequence ID" value="KAF1811310.1"/>
    <property type="molecule type" value="Genomic_DNA"/>
</dbReference>
<accession>A0A6G1G060</accession>
<reference evidence="3" key="3">
    <citation type="submission" date="2025-04" db="UniProtKB">
        <authorList>
            <consortium name="RefSeq"/>
        </authorList>
    </citation>
    <scope>IDENTIFICATION</scope>
    <source>
        <strain evidence="3">CBS 781.70</strain>
    </source>
</reference>
<protein>
    <submittedName>
        <fullName evidence="1 3">TPR-like protein</fullName>
    </submittedName>
</protein>
<dbReference type="InterPro" id="IPR053137">
    <property type="entry name" value="NLR-like"/>
</dbReference>
<name>A0A6G1G060_9PEZI</name>
<evidence type="ECO:0000313" key="1">
    <source>
        <dbReference type="EMBL" id="KAF1811310.1"/>
    </source>
</evidence>
<dbReference type="PANTHER" id="PTHR46082">
    <property type="entry name" value="ATP/GTP-BINDING PROTEIN-RELATED"/>
    <property type="match status" value="1"/>
</dbReference>
<dbReference type="RefSeq" id="XP_033532941.1">
    <property type="nucleotide sequence ID" value="XM_033678172.1"/>
</dbReference>
<dbReference type="Gene3D" id="1.25.40.10">
    <property type="entry name" value="Tetratricopeptide repeat domain"/>
    <property type="match status" value="2"/>
</dbReference>
<evidence type="ECO:0000313" key="2">
    <source>
        <dbReference type="Proteomes" id="UP000504638"/>
    </source>
</evidence>
<gene>
    <name evidence="1 3" type="ORF">P152DRAFT_450446</name>
</gene>
<keyword evidence="2" id="KW-1185">Reference proteome</keyword>
<dbReference type="OrthoDB" id="5986190at2759"/>
<organism evidence="1">
    <name type="scientific">Eremomyces bilateralis CBS 781.70</name>
    <dbReference type="NCBI Taxonomy" id="1392243"/>
    <lineage>
        <taxon>Eukaryota</taxon>
        <taxon>Fungi</taxon>
        <taxon>Dikarya</taxon>
        <taxon>Ascomycota</taxon>
        <taxon>Pezizomycotina</taxon>
        <taxon>Dothideomycetes</taxon>
        <taxon>Dothideomycetes incertae sedis</taxon>
        <taxon>Eremomycetales</taxon>
        <taxon>Eremomycetaceae</taxon>
        <taxon>Eremomyces</taxon>
    </lineage>
</organism>
<reference evidence="1 3" key="1">
    <citation type="submission" date="2020-01" db="EMBL/GenBank/DDBJ databases">
        <authorList>
            <consortium name="DOE Joint Genome Institute"/>
            <person name="Haridas S."/>
            <person name="Albert R."/>
            <person name="Binder M."/>
            <person name="Bloem J."/>
            <person name="Labutti K."/>
            <person name="Salamov A."/>
            <person name="Andreopoulos B."/>
            <person name="Baker S.E."/>
            <person name="Barry K."/>
            <person name="Bills G."/>
            <person name="Bluhm B.H."/>
            <person name="Cannon C."/>
            <person name="Castanera R."/>
            <person name="Culley D.E."/>
            <person name="Daum C."/>
            <person name="Ezra D."/>
            <person name="Gonzalez J.B."/>
            <person name="Henrissat B."/>
            <person name="Kuo A."/>
            <person name="Liang C."/>
            <person name="Lipzen A."/>
            <person name="Lutzoni F."/>
            <person name="Magnuson J."/>
            <person name="Mondo S."/>
            <person name="Nolan M."/>
            <person name="Ohm R."/>
            <person name="Pangilinan J."/>
            <person name="Park H.-J."/>
            <person name="Ramirez L."/>
            <person name="Alfaro M."/>
            <person name="Sun H."/>
            <person name="Tritt A."/>
            <person name="Yoshinaga Y."/>
            <person name="Zwiers L.-H."/>
            <person name="Turgeon B.G."/>
            <person name="Goodwin S.B."/>
            <person name="Spatafora J.W."/>
            <person name="Crous P.W."/>
            <person name="Grigoriev I.V."/>
        </authorList>
    </citation>
    <scope>NUCLEOTIDE SEQUENCE</scope>
    <source>
        <strain evidence="1 3">CBS 781.70</strain>
    </source>
</reference>
<proteinExistence type="predicted"/>
<dbReference type="Pfam" id="PF13374">
    <property type="entry name" value="TPR_10"/>
    <property type="match status" value="1"/>
</dbReference>
<reference evidence="3" key="2">
    <citation type="submission" date="2020-04" db="EMBL/GenBank/DDBJ databases">
        <authorList>
            <consortium name="NCBI Genome Project"/>
        </authorList>
    </citation>
    <scope>NUCLEOTIDE SEQUENCE</scope>
    <source>
        <strain evidence="3">CBS 781.70</strain>
    </source>
</reference>
<dbReference type="GeneID" id="54418742"/>
<dbReference type="Pfam" id="PF13424">
    <property type="entry name" value="TPR_12"/>
    <property type="match status" value="2"/>
</dbReference>
<dbReference type="Proteomes" id="UP000504638">
    <property type="component" value="Unplaced"/>
</dbReference>